<proteinExistence type="predicted"/>
<evidence type="ECO:0000313" key="2">
    <source>
        <dbReference type="EMBL" id="APX72046.1"/>
    </source>
</evidence>
<protein>
    <submittedName>
        <fullName evidence="2">Uncharacterized protein</fullName>
    </submittedName>
</protein>
<dbReference type="Pfam" id="PF07352">
    <property type="entry name" value="Phage_Mu_Gam"/>
    <property type="match status" value="1"/>
</dbReference>
<dbReference type="STRING" id="1847728.BTM29_05490"/>
<dbReference type="SUPFAM" id="SSF161266">
    <property type="entry name" value="Gam-like"/>
    <property type="match status" value="1"/>
</dbReference>
<dbReference type="GO" id="GO:0003690">
    <property type="term" value="F:double-stranded DNA binding"/>
    <property type="evidence" value="ECO:0007669"/>
    <property type="project" value="InterPro"/>
</dbReference>
<reference evidence="3" key="1">
    <citation type="submission" date="2016-12" db="EMBL/GenBank/DDBJ databases">
        <authorList>
            <person name="Jung M.Y."/>
            <person name="Lee S.H."/>
        </authorList>
    </citation>
    <scope>NUCLEOTIDE SEQUENCE [LARGE SCALE GENOMIC DNA]</scope>
    <source>
        <strain evidence="3">WiKim39</strain>
    </source>
</reference>
<evidence type="ECO:0000313" key="3">
    <source>
        <dbReference type="Proteomes" id="UP000187499"/>
    </source>
</evidence>
<dbReference type="RefSeq" id="WP_076614549.1">
    <property type="nucleotide sequence ID" value="NZ_CP019323.1"/>
</dbReference>
<evidence type="ECO:0000256" key="1">
    <source>
        <dbReference type="SAM" id="MobiDB-lite"/>
    </source>
</evidence>
<organism evidence="2 3">
    <name type="scientific">Companilactobacillus allii</name>
    <dbReference type="NCBI Taxonomy" id="1847728"/>
    <lineage>
        <taxon>Bacteria</taxon>
        <taxon>Bacillati</taxon>
        <taxon>Bacillota</taxon>
        <taxon>Bacilli</taxon>
        <taxon>Lactobacillales</taxon>
        <taxon>Lactobacillaceae</taxon>
        <taxon>Companilactobacillus</taxon>
    </lineage>
</organism>
<dbReference type="OrthoDB" id="1908548at2"/>
<dbReference type="EMBL" id="CP019323">
    <property type="protein sequence ID" value="APX72046.1"/>
    <property type="molecule type" value="Genomic_DNA"/>
</dbReference>
<dbReference type="KEGG" id="lalw:BTM29_05490"/>
<sequence>MLNPFFKSEVNNIQKEESQLPNEILDPKQVNWYFRKIKALKEENKSIDESADQEVDRINTWREVEQKTNNNTIDRFQDTLLSYYRIKKDQDKDFKINTPYGKISDRKTPKKWNYQDENAAVKSLEESGEDDFIKKTLNKKSLKQSSTVVDGRVVTENGVPVDGIEVEPQGRSVTVSIKED</sequence>
<dbReference type="InterPro" id="IPR009951">
    <property type="entry name" value="Host-nuc_inhib_Gam"/>
</dbReference>
<feature type="region of interest" description="Disordered" evidence="1">
    <location>
        <begin position="160"/>
        <end position="180"/>
    </location>
</feature>
<name>A0A1P8Q2J4_9LACO</name>
<gene>
    <name evidence="2" type="ORF">BTM29_05490</name>
</gene>
<dbReference type="GO" id="GO:0042262">
    <property type="term" value="P:DNA protection"/>
    <property type="evidence" value="ECO:0007669"/>
    <property type="project" value="InterPro"/>
</dbReference>
<keyword evidence="3" id="KW-1185">Reference proteome</keyword>
<dbReference type="Proteomes" id="UP000187499">
    <property type="component" value="Chromosome"/>
</dbReference>
<accession>A0A1P8Q2J4</accession>
<dbReference type="AlphaFoldDB" id="A0A1P8Q2J4"/>
<feature type="compositionally biased region" description="Polar residues" evidence="1">
    <location>
        <begin position="171"/>
        <end position="180"/>
    </location>
</feature>